<evidence type="ECO:0000259" key="1">
    <source>
        <dbReference type="Pfam" id="PF01973"/>
    </source>
</evidence>
<evidence type="ECO:0000313" key="3">
    <source>
        <dbReference type="Proteomes" id="UP001056539"/>
    </source>
</evidence>
<sequence length="546" mass="62601">MQIEKIEGAFPNLRVRLGEKEVSLHSAYPYREAERIVKHFNSAIPVVVVAGVGLGYVVDYILTSTRYTVIAYEHDESFAPWNGEILRRFEATGRVKVFRGDPQILLDYLAEEGIGELNLFIHRPYAILFPEVYDRLHGMLTAYLSRRQINQATARRFQKLWVRNVLKNSVFYPVLPGVKELFGSGKGYPAVIIGAGPSLVKNASLLKEAKKRHWILIATDTVLSYLDRVGIEADFVVSVDPQDKNALYLLAAKQRPFLILDSGASFLTLVHYPLDRVFLYDTVLPVYRVFSHLWGEKGELQCGGSVSTTAFDFAVQLGCEPLVFVGQDLAYSWRQTHTPHNILEDKLLASVDRYHTYEGYNASSQTFSDRIEVRGWDRQSTVLTDRKFLTFKDWFVRRCREVAKEVMNATEGGMFIEGMKHLPLKEVLEQVPQPSKAYDVSVRVVEKGSDEAFEHVLDHVRRRLGKLRQLLAKKEPERELLEVVKEDPILARLVEMTMQESIQKLLSVNEVDQKLLTFLRKEIREGIDFLEYMIDKRLAMRESLLA</sequence>
<dbReference type="InterPro" id="IPR002826">
    <property type="entry name" value="MptE-like"/>
</dbReference>
<feature type="domain" description="6-hydroxymethylpterin diphosphokinase MptE-like" evidence="1">
    <location>
        <begin position="164"/>
        <end position="332"/>
    </location>
</feature>
<evidence type="ECO:0000313" key="2">
    <source>
        <dbReference type="EMBL" id="URA09441.1"/>
    </source>
</evidence>
<organism evidence="2 3">
    <name type="scientific">Thermospira aquatica</name>
    <dbReference type="NCBI Taxonomy" id="2828656"/>
    <lineage>
        <taxon>Bacteria</taxon>
        <taxon>Pseudomonadati</taxon>
        <taxon>Spirochaetota</taxon>
        <taxon>Spirochaetia</taxon>
        <taxon>Brevinematales</taxon>
        <taxon>Thermospiraceae</taxon>
        <taxon>Thermospira</taxon>
    </lineage>
</organism>
<reference evidence="2" key="2">
    <citation type="submission" date="2022-06" db="EMBL/GenBank/DDBJ databases">
        <title>Thermospira aquatica gen. nov., sp. nov.</title>
        <authorList>
            <person name="Ben Ali Gam Z."/>
            <person name="Labat M."/>
        </authorList>
    </citation>
    <scope>NUCLEOTIDE SEQUENCE</scope>
    <source>
        <strain evidence="2">F1F22</strain>
    </source>
</reference>
<keyword evidence="3" id="KW-1185">Reference proteome</keyword>
<name>A0AAX3BAZ3_9SPIR</name>
<dbReference type="RefSeq" id="WP_271434570.1">
    <property type="nucleotide sequence ID" value="NZ_CP073355.1"/>
</dbReference>
<dbReference type="Pfam" id="PF01973">
    <property type="entry name" value="MptE-like"/>
    <property type="match status" value="1"/>
</dbReference>
<dbReference type="Proteomes" id="UP001056539">
    <property type="component" value="Chromosome"/>
</dbReference>
<reference evidence="2" key="1">
    <citation type="submission" date="2021-04" db="EMBL/GenBank/DDBJ databases">
        <authorList>
            <person name="Postec A."/>
        </authorList>
    </citation>
    <scope>NUCLEOTIDE SEQUENCE</scope>
    <source>
        <strain evidence="2">F1F22</strain>
    </source>
</reference>
<proteinExistence type="predicted"/>
<dbReference type="PANTHER" id="PTHR41786:SF1">
    <property type="entry name" value="6-HYDROXYMETHYLPTERIN DIPHOSPHOKINASE MPTE-LIKE DOMAIN-CONTAINING PROTEIN"/>
    <property type="match status" value="1"/>
</dbReference>
<protein>
    <submittedName>
        <fullName evidence="2">DUF115 domain-containing protein</fullName>
    </submittedName>
</protein>
<dbReference type="PANTHER" id="PTHR41786">
    <property type="entry name" value="MOTILITY ACCESSORY FACTOR MAF"/>
    <property type="match status" value="1"/>
</dbReference>
<accession>A0AAX3BAZ3</accession>
<dbReference type="EMBL" id="CP073355">
    <property type="protein sequence ID" value="URA09441.1"/>
    <property type="molecule type" value="Genomic_DNA"/>
</dbReference>
<dbReference type="AlphaFoldDB" id="A0AAX3BAZ3"/>
<dbReference type="KEGG" id="taqu:KDW03_08060"/>
<gene>
    <name evidence="2" type="ORF">KDW03_08060</name>
</gene>